<dbReference type="PANTHER" id="PTHR30185">
    <property type="entry name" value="CRYPTIC BETA-GLUCOSIDE BGL OPERON ANTITERMINATOR"/>
    <property type="match status" value="1"/>
</dbReference>
<protein>
    <submittedName>
        <fullName evidence="3">PRD domain-containing protein</fullName>
    </submittedName>
</protein>
<dbReference type="PROSITE" id="PS51372">
    <property type="entry name" value="PRD_2"/>
    <property type="match status" value="2"/>
</dbReference>
<organism evidence="3 4">
    <name type="scientific">Lactococcus hircilactis</name>
    <dbReference type="NCBI Taxonomy" id="1494462"/>
    <lineage>
        <taxon>Bacteria</taxon>
        <taxon>Bacillati</taxon>
        <taxon>Bacillota</taxon>
        <taxon>Bacilli</taxon>
        <taxon>Lactobacillales</taxon>
        <taxon>Streptococcaceae</taxon>
        <taxon>Lactococcus</taxon>
    </lineage>
</organism>
<dbReference type="Pfam" id="PF00874">
    <property type="entry name" value="PRD"/>
    <property type="match status" value="2"/>
</dbReference>
<keyword evidence="1" id="KW-0677">Repeat</keyword>
<dbReference type="Gene3D" id="2.30.24.10">
    <property type="entry name" value="CAT RNA-binding domain"/>
    <property type="match status" value="1"/>
</dbReference>
<dbReference type="GO" id="GO:0006355">
    <property type="term" value="P:regulation of DNA-templated transcription"/>
    <property type="evidence" value="ECO:0007669"/>
    <property type="project" value="InterPro"/>
</dbReference>
<feature type="domain" description="PRD" evidence="2">
    <location>
        <begin position="65"/>
        <end position="170"/>
    </location>
</feature>
<dbReference type="InterPro" id="IPR050661">
    <property type="entry name" value="BglG_antiterminators"/>
</dbReference>
<dbReference type="Proteomes" id="UP000439550">
    <property type="component" value="Unassembled WGS sequence"/>
</dbReference>
<dbReference type="SUPFAM" id="SSF50151">
    <property type="entry name" value="SacY-like RNA-binding domain"/>
    <property type="match status" value="1"/>
</dbReference>
<evidence type="ECO:0000313" key="3">
    <source>
        <dbReference type="EMBL" id="MQW39399.1"/>
    </source>
</evidence>
<name>A0A7X2D051_9LACT</name>
<evidence type="ECO:0000259" key="2">
    <source>
        <dbReference type="PROSITE" id="PS51372"/>
    </source>
</evidence>
<gene>
    <name evidence="3" type="ORF">GHI93_05525</name>
</gene>
<dbReference type="InterPro" id="IPR036634">
    <property type="entry name" value="PRD_sf"/>
</dbReference>
<dbReference type="SUPFAM" id="SSF63520">
    <property type="entry name" value="PTS-regulatory domain, PRD"/>
    <property type="match status" value="2"/>
</dbReference>
<dbReference type="InterPro" id="IPR011608">
    <property type="entry name" value="PRD"/>
</dbReference>
<proteinExistence type="predicted"/>
<reference evidence="3 4" key="1">
    <citation type="submission" date="2019-10" db="EMBL/GenBank/DDBJ databases">
        <authorList>
            <person name="Dong K."/>
        </authorList>
    </citation>
    <scope>NUCLEOTIDE SEQUENCE [LARGE SCALE GENOMIC DNA]</scope>
    <source>
        <strain evidence="3 4">DSM 28960</strain>
    </source>
</reference>
<evidence type="ECO:0000313" key="4">
    <source>
        <dbReference type="Proteomes" id="UP000439550"/>
    </source>
</evidence>
<accession>A0A7X2D051</accession>
<evidence type="ECO:0000256" key="1">
    <source>
        <dbReference type="ARBA" id="ARBA00022737"/>
    </source>
</evidence>
<dbReference type="EMBL" id="WITJ01000006">
    <property type="protein sequence ID" value="MQW39399.1"/>
    <property type="molecule type" value="Genomic_DNA"/>
</dbReference>
<dbReference type="InterPro" id="IPR004341">
    <property type="entry name" value="CAT_RNA-bd_dom"/>
</dbReference>
<feature type="domain" description="PRD" evidence="2">
    <location>
        <begin position="171"/>
        <end position="281"/>
    </location>
</feature>
<dbReference type="PANTHER" id="PTHR30185:SF15">
    <property type="entry name" value="CRYPTIC BETA-GLUCOSIDE BGL OPERON ANTITERMINATOR"/>
    <property type="match status" value="1"/>
</dbReference>
<comment type="caution">
    <text evidence="3">The sequence shown here is derived from an EMBL/GenBank/DDBJ whole genome shotgun (WGS) entry which is preliminary data.</text>
</comment>
<dbReference type="Pfam" id="PF03123">
    <property type="entry name" value="CAT_RBD"/>
    <property type="match status" value="1"/>
</dbReference>
<dbReference type="SMART" id="SM01061">
    <property type="entry name" value="CAT_RBD"/>
    <property type="match status" value="1"/>
</dbReference>
<keyword evidence="4" id="KW-1185">Reference proteome</keyword>
<dbReference type="InterPro" id="IPR036650">
    <property type="entry name" value="CAT_RNA-bd_dom_sf"/>
</dbReference>
<dbReference type="GO" id="GO:0003723">
    <property type="term" value="F:RNA binding"/>
    <property type="evidence" value="ECO:0007669"/>
    <property type="project" value="InterPro"/>
</dbReference>
<dbReference type="AlphaFoldDB" id="A0A7X2D051"/>
<sequence>MKIKKLMNSNAVLAVDDEGSEYILLGKGIGYGKKIGSVIEENTVNQRFIPLKNSNLKEYMSILEAIPPELLEITRKIVSIAEQELEKPLNPSVYFMLGDHLNFAIERLKNNIFVTNRVFWEIKNYYPKEFKIGEYSLKLLKKEFGLFLPKEEAANIAFHIINAQNSDENQADGMNYAKLISSVNNLIRYSVHGELDTESINYQRFISHLKFFAERFFNGNLLSEENNQLFEQITLMYPKATEISFLIKDHLETIYSKKITMDEITYLAIHINRLLNSQKIDGFNK</sequence>
<dbReference type="Gene3D" id="1.10.1790.10">
    <property type="entry name" value="PRD domain"/>
    <property type="match status" value="2"/>
</dbReference>